<evidence type="ECO:0000256" key="6">
    <source>
        <dbReference type="ARBA" id="ARBA00022723"/>
    </source>
</evidence>
<dbReference type="HAMAP" id="MF_00495">
    <property type="entry name" value="GPH_hydrolase_bact"/>
    <property type="match status" value="1"/>
</dbReference>
<protein>
    <recommendedName>
        <fullName evidence="5 10">Phosphoglycolate phosphatase</fullName>
        <shortName evidence="10">PGP</shortName>
        <shortName evidence="10">PGPase</shortName>
        <ecNumber evidence="5 10">3.1.3.18</ecNumber>
    </recommendedName>
</protein>
<name>A0A1H7LZY9_9GAMM</name>
<comment type="similarity">
    <text evidence="4 10">Belongs to the HAD-like hydrolase superfamily. CbbY/CbbZ/Gph/YieH family.</text>
</comment>
<dbReference type="PANTHER" id="PTHR43434:SF1">
    <property type="entry name" value="PHOSPHOGLYCOLATE PHOSPHATASE"/>
    <property type="match status" value="1"/>
</dbReference>
<gene>
    <name evidence="11" type="ORF">SAMN05216214_107173</name>
</gene>
<dbReference type="InterPro" id="IPR050155">
    <property type="entry name" value="HAD-like_hydrolase_sf"/>
</dbReference>
<keyword evidence="6 10" id="KW-0479">Metal-binding</keyword>
<dbReference type="GO" id="GO:0046872">
    <property type="term" value="F:metal ion binding"/>
    <property type="evidence" value="ECO:0007669"/>
    <property type="project" value="UniProtKB-KW"/>
</dbReference>
<dbReference type="GO" id="GO:0006281">
    <property type="term" value="P:DNA repair"/>
    <property type="evidence" value="ECO:0007669"/>
    <property type="project" value="TreeGrafter"/>
</dbReference>
<reference evidence="11 12" key="1">
    <citation type="submission" date="2016-10" db="EMBL/GenBank/DDBJ databases">
        <authorList>
            <person name="de Groot N.N."/>
        </authorList>
    </citation>
    <scope>NUCLEOTIDE SEQUENCE [LARGE SCALE GENOMIC DNA]</scope>
    <source>
        <strain evidence="11 12">JCM 19513</strain>
    </source>
</reference>
<dbReference type="NCBIfam" id="TIGR01549">
    <property type="entry name" value="HAD-SF-IA-v1"/>
    <property type="match status" value="1"/>
</dbReference>
<dbReference type="InterPro" id="IPR036412">
    <property type="entry name" value="HAD-like_sf"/>
</dbReference>
<dbReference type="Gene3D" id="3.40.50.1000">
    <property type="entry name" value="HAD superfamily/HAD-like"/>
    <property type="match status" value="1"/>
</dbReference>
<dbReference type="Proteomes" id="UP000185766">
    <property type="component" value="Unassembled WGS sequence"/>
</dbReference>
<evidence type="ECO:0000256" key="3">
    <source>
        <dbReference type="ARBA" id="ARBA00004818"/>
    </source>
</evidence>
<feature type="binding site" evidence="10">
    <location>
        <position position="181"/>
    </location>
    <ligand>
        <name>Mg(2+)</name>
        <dbReference type="ChEBI" id="CHEBI:18420"/>
    </ligand>
</feature>
<evidence type="ECO:0000313" key="11">
    <source>
        <dbReference type="EMBL" id="SEL04481.1"/>
    </source>
</evidence>
<feature type="binding site" evidence="10">
    <location>
        <position position="18"/>
    </location>
    <ligand>
        <name>Mg(2+)</name>
        <dbReference type="ChEBI" id="CHEBI:18420"/>
    </ligand>
</feature>
<dbReference type="FunFam" id="3.40.50.1000:FF:000022">
    <property type="entry name" value="Phosphoglycolate phosphatase"/>
    <property type="match status" value="1"/>
</dbReference>
<feature type="active site" description="Nucleophile" evidence="10">
    <location>
        <position position="18"/>
    </location>
</feature>
<dbReference type="SFLD" id="SFLDS00003">
    <property type="entry name" value="Haloacid_Dehalogenase"/>
    <property type="match status" value="1"/>
</dbReference>
<keyword evidence="8 10" id="KW-0460">Magnesium</keyword>
<dbReference type="RefSeq" id="WP_074867290.1">
    <property type="nucleotide sequence ID" value="NZ_FOAS01000007.1"/>
</dbReference>
<comment type="catalytic activity">
    <reaction evidence="1 10">
        <text>2-phosphoglycolate + H2O = glycolate + phosphate</text>
        <dbReference type="Rhea" id="RHEA:14369"/>
        <dbReference type="ChEBI" id="CHEBI:15377"/>
        <dbReference type="ChEBI" id="CHEBI:29805"/>
        <dbReference type="ChEBI" id="CHEBI:43474"/>
        <dbReference type="ChEBI" id="CHEBI:58033"/>
        <dbReference type="EC" id="3.1.3.18"/>
    </reaction>
</comment>
<dbReference type="GO" id="GO:0046295">
    <property type="term" value="P:glycolate biosynthetic process"/>
    <property type="evidence" value="ECO:0007669"/>
    <property type="project" value="UniProtKB-UniRule"/>
</dbReference>
<accession>A0A1H7LZY9</accession>
<dbReference type="NCBIfam" id="TIGR01509">
    <property type="entry name" value="HAD-SF-IA-v3"/>
    <property type="match status" value="1"/>
</dbReference>
<evidence type="ECO:0000256" key="8">
    <source>
        <dbReference type="ARBA" id="ARBA00022842"/>
    </source>
</evidence>
<sequence length="228" mass="24400">MTAIERLCGGWPQLVMFDLDGTLVDSVPDLAAAVDSMLAQLDRPAAGIDKVRDWVGNGAVVLVRRALADDLHAQGVDDALAAQGLALFEAAYASSHHATRVYPGALEFLHALHARGTPLALVTNKTSRFLPELLAQVGMAELFRWQIGGDTFAQKKPDPYALHWLLQQAGVRAEQALFIGDSRNDVLAAKAAQVPVAAVTYGYNHGQSIASEAPDWLGDDLRLLLAVA</sequence>
<evidence type="ECO:0000256" key="7">
    <source>
        <dbReference type="ARBA" id="ARBA00022801"/>
    </source>
</evidence>
<keyword evidence="9 10" id="KW-0119">Carbohydrate metabolism</keyword>
<dbReference type="EMBL" id="FOAS01000007">
    <property type="protein sequence ID" value="SEL04481.1"/>
    <property type="molecule type" value="Genomic_DNA"/>
</dbReference>
<dbReference type="GO" id="GO:0005829">
    <property type="term" value="C:cytosol"/>
    <property type="evidence" value="ECO:0007669"/>
    <property type="project" value="TreeGrafter"/>
</dbReference>
<dbReference type="CDD" id="cd16417">
    <property type="entry name" value="HAD_PGPase"/>
    <property type="match status" value="1"/>
</dbReference>
<evidence type="ECO:0000256" key="2">
    <source>
        <dbReference type="ARBA" id="ARBA00001946"/>
    </source>
</evidence>
<organism evidence="11 12">
    <name type="scientific">Atopomonas hussainii</name>
    <dbReference type="NCBI Taxonomy" id="1429083"/>
    <lineage>
        <taxon>Bacteria</taxon>
        <taxon>Pseudomonadati</taxon>
        <taxon>Pseudomonadota</taxon>
        <taxon>Gammaproteobacteria</taxon>
        <taxon>Pseudomonadales</taxon>
        <taxon>Pseudomonadaceae</taxon>
        <taxon>Atopomonas</taxon>
    </lineage>
</organism>
<dbReference type="EC" id="3.1.3.18" evidence="5 10"/>
<evidence type="ECO:0000256" key="1">
    <source>
        <dbReference type="ARBA" id="ARBA00000830"/>
    </source>
</evidence>
<keyword evidence="7 10" id="KW-0378">Hydrolase</keyword>
<dbReference type="Pfam" id="PF13419">
    <property type="entry name" value="HAD_2"/>
    <property type="match status" value="1"/>
</dbReference>
<dbReference type="InterPro" id="IPR037512">
    <property type="entry name" value="PGPase_prok"/>
</dbReference>
<dbReference type="InterPro" id="IPR006439">
    <property type="entry name" value="HAD-SF_hydro_IA"/>
</dbReference>
<comment type="cofactor">
    <cofactor evidence="2 10">
        <name>Mg(2+)</name>
        <dbReference type="ChEBI" id="CHEBI:18420"/>
    </cofactor>
</comment>
<dbReference type="Gene3D" id="1.10.150.240">
    <property type="entry name" value="Putative phosphatase, domain 2"/>
    <property type="match status" value="1"/>
</dbReference>
<dbReference type="NCBIfam" id="TIGR01449">
    <property type="entry name" value="PGP_bact"/>
    <property type="match status" value="1"/>
</dbReference>
<dbReference type="PRINTS" id="PR00413">
    <property type="entry name" value="HADHALOGNASE"/>
</dbReference>
<evidence type="ECO:0000313" key="12">
    <source>
        <dbReference type="Proteomes" id="UP000185766"/>
    </source>
</evidence>
<comment type="function">
    <text evidence="10">Specifically catalyzes the dephosphorylation of 2-phosphoglycolate. Is involved in the dissimilation of the intracellular 2-phosphoglycolate formed during the DNA repair of 3'-phosphoglycolate ends, a major class of DNA lesions induced by oxidative stress.</text>
</comment>
<dbReference type="UniPathway" id="UPA00865">
    <property type="reaction ID" value="UER00834"/>
</dbReference>
<dbReference type="GO" id="GO:0005975">
    <property type="term" value="P:carbohydrate metabolic process"/>
    <property type="evidence" value="ECO:0007669"/>
    <property type="project" value="InterPro"/>
</dbReference>
<comment type="pathway">
    <text evidence="3 10">Organic acid metabolism; glycolate biosynthesis; glycolate from 2-phosphoglycolate: step 1/1.</text>
</comment>
<dbReference type="GO" id="GO:0008967">
    <property type="term" value="F:phosphoglycolate phosphatase activity"/>
    <property type="evidence" value="ECO:0007669"/>
    <property type="project" value="UniProtKB-UniRule"/>
</dbReference>
<dbReference type="NCBIfam" id="NF009695">
    <property type="entry name" value="PRK13222.1-2"/>
    <property type="match status" value="1"/>
</dbReference>
<dbReference type="SUPFAM" id="SSF56784">
    <property type="entry name" value="HAD-like"/>
    <property type="match status" value="1"/>
</dbReference>
<dbReference type="SFLD" id="SFLDG01129">
    <property type="entry name" value="C1.5:_HAD__Beta-PGM__Phosphata"/>
    <property type="match status" value="1"/>
</dbReference>
<evidence type="ECO:0000256" key="5">
    <source>
        <dbReference type="ARBA" id="ARBA00013078"/>
    </source>
</evidence>
<evidence type="ECO:0000256" key="9">
    <source>
        <dbReference type="ARBA" id="ARBA00023277"/>
    </source>
</evidence>
<dbReference type="InterPro" id="IPR023198">
    <property type="entry name" value="PGP-like_dom2"/>
</dbReference>
<keyword evidence="12" id="KW-1185">Reference proteome</keyword>
<proteinExistence type="inferred from homology"/>
<dbReference type="PANTHER" id="PTHR43434">
    <property type="entry name" value="PHOSPHOGLYCOLATE PHOSPHATASE"/>
    <property type="match status" value="1"/>
</dbReference>
<evidence type="ECO:0000256" key="10">
    <source>
        <dbReference type="HAMAP-Rule" id="MF_00495"/>
    </source>
</evidence>
<dbReference type="AlphaFoldDB" id="A0A1H7LZY9"/>
<dbReference type="InterPro" id="IPR023214">
    <property type="entry name" value="HAD_sf"/>
</dbReference>
<dbReference type="InterPro" id="IPR041492">
    <property type="entry name" value="HAD_2"/>
</dbReference>
<evidence type="ECO:0000256" key="4">
    <source>
        <dbReference type="ARBA" id="ARBA00006171"/>
    </source>
</evidence>
<dbReference type="STRING" id="1429083.GCA_001885685_01566"/>
<feature type="binding site" evidence="10">
    <location>
        <position position="20"/>
    </location>
    <ligand>
        <name>Mg(2+)</name>
        <dbReference type="ChEBI" id="CHEBI:18420"/>
    </ligand>
</feature>